<proteinExistence type="inferred from homology"/>
<comment type="similarity">
    <text evidence="1 2">Belongs to the phD/YefM antitoxin family.</text>
</comment>
<keyword evidence="4" id="KW-1185">Reference proteome</keyword>
<evidence type="ECO:0000313" key="3">
    <source>
        <dbReference type="EMBL" id="QQP91532.1"/>
    </source>
</evidence>
<evidence type="ECO:0000313" key="4">
    <source>
        <dbReference type="Proteomes" id="UP000595197"/>
    </source>
</evidence>
<gene>
    <name evidence="3" type="ORF">IGS68_10125</name>
</gene>
<comment type="function">
    <text evidence="2">Antitoxin component of a type II toxin-antitoxin (TA) system.</text>
</comment>
<name>A0ABX7BGG1_9PROT</name>
<accession>A0ABX7BGG1</accession>
<dbReference type="InterPro" id="IPR006442">
    <property type="entry name" value="Antitoxin_Phd/YefM"/>
</dbReference>
<dbReference type="InterPro" id="IPR036165">
    <property type="entry name" value="YefM-like_sf"/>
</dbReference>
<organism evidence="3 4">
    <name type="scientific">Skermanella cutis</name>
    <dbReference type="NCBI Taxonomy" id="2775420"/>
    <lineage>
        <taxon>Bacteria</taxon>
        <taxon>Pseudomonadati</taxon>
        <taxon>Pseudomonadota</taxon>
        <taxon>Alphaproteobacteria</taxon>
        <taxon>Rhodospirillales</taxon>
        <taxon>Azospirillaceae</taxon>
        <taxon>Skermanella</taxon>
    </lineage>
</organism>
<dbReference type="Gene3D" id="3.40.1620.10">
    <property type="entry name" value="YefM-like domain"/>
    <property type="match status" value="1"/>
</dbReference>
<dbReference type="Proteomes" id="UP000595197">
    <property type="component" value="Chromosome"/>
</dbReference>
<evidence type="ECO:0000256" key="1">
    <source>
        <dbReference type="ARBA" id="ARBA00009981"/>
    </source>
</evidence>
<evidence type="ECO:0000256" key="2">
    <source>
        <dbReference type="RuleBase" id="RU362080"/>
    </source>
</evidence>
<dbReference type="SUPFAM" id="SSF143120">
    <property type="entry name" value="YefM-like"/>
    <property type="match status" value="1"/>
</dbReference>
<reference evidence="3" key="1">
    <citation type="submission" date="2021-02" db="EMBL/GenBank/DDBJ databases">
        <title>Skermanella TT6 skin isolate.</title>
        <authorList>
            <person name="Lee K."/>
            <person name="Ganzorig M."/>
        </authorList>
    </citation>
    <scope>NUCLEOTIDE SEQUENCE</scope>
    <source>
        <strain evidence="3">TT6</strain>
    </source>
</reference>
<protein>
    <recommendedName>
        <fullName evidence="2">Antitoxin</fullName>
    </recommendedName>
</protein>
<dbReference type="RefSeq" id="WP_201079548.1">
    <property type="nucleotide sequence ID" value="NZ_CP067420.1"/>
</dbReference>
<sequence length="101" mass="11113">MKIITATSVQNRFGQYLDECDREAVGISRNGRMKGILMGIHEYDALKAIEAAYLADLAKSATDADFLGTDESEAILRALPKPGAQIVDSEAELRQRRKKVS</sequence>
<dbReference type="Pfam" id="PF02604">
    <property type="entry name" value="PhdYeFM_antitox"/>
    <property type="match status" value="1"/>
</dbReference>
<dbReference type="EMBL" id="CP067420">
    <property type="protein sequence ID" value="QQP91532.1"/>
    <property type="molecule type" value="Genomic_DNA"/>
</dbReference>